<feature type="transmembrane region" description="Helical" evidence="8">
    <location>
        <begin position="171"/>
        <end position="188"/>
    </location>
</feature>
<reference evidence="10 11" key="1">
    <citation type="submission" date="2019-10" db="EMBL/GenBank/DDBJ databases">
        <authorList>
            <person name="Palmer J.M."/>
        </authorList>
    </citation>
    <scope>NUCLEOTIDE SEQUENCE [LARGE SCALE GENOMIC DNA]</scope>
    <source>
        <strain evidence="10 11">TWF694</strain>
    </source>
</reference>
<evidence type="ECO:0000256" key="5">
    <source>
        <dbReference type="ARBA" id="ARBA00022989"/>
    </source>
</evidence>
<feature type="transmembrane region" description="Helical" evidence="8">
    <location>
        <begin position="45"/>
        <end position="63"/>
    </location>
</feature>
<dbReference type="InterPro" id="IPR029020">
    <property type="entry name" value="Ammonium/urea_transptr"/>
</dbReference>
<dbReference type="InterPro" id="IPR018047">
    <property type="entry name" value="Ammonium_transpt_CS"/>
</dbReference>
<dbReference type="InterPro" id="IPR001905">
    <property type="entry name" value="Ammonium_transpt"/>
</dbReference>
<feature type="transmembrane region" description="Helical" evidence="8">
    <location>
        <begin position="12"/>
        <end position="33"/>
    </location>
</feature>
<evidence type="ECO:0000256" key="7">
    <source>
        <dbReference type="ARBA" id="ARBA00023177"/>
    </source>
</evidence>
<accession>A0AAV9XKT7</accession>
<feature type="transmembrane region" description="Helical" evidence="8">
    <location>
        <begin position="349"/>
        <end position="370"/>
    </location>
</feature>
<feature type="transmembrane region" description="Helical" evidence="8">
    <location>
        <begin position="262"/>
        <end position="288"/>
    </location>
</feature>
<comment type="subcellular location">
    <subcellularLocation>
        <location evidence="1">Membrane</location>
        <topology evidence="1">Multi-pass membrane protein</topology>
    </subcellularLocation>
</comment>
<keyword evidence="5 8" id="KW-1133">Transmembrane helix</keyword>
<feature type="transmembrane region" description="Helical" evidence="8">
    <location>
        <begin position="294"/>
        <end position="314"/>
    </location>
</feature>
<dbReference type="PROSITE" id="PS01219">
    <property type="entry name" value="AMMONIUM_TRANSP"/>
    <property type="match status" value="1"/>
</dbReference>
<evidence type="ECO:0000256" key="3">
    <source>
        <dbReference type="ARBA" id="ARBA00022448"/>
    </source>
</evidence>
<dbReference type="AlphaFoldDB" id="A0AAV9XKT7"/>
<evidence type="ECO:0000256" key="1">
    <source>
        <dbReference type="ARBA" id="ARBA00004141"/>
    </source>
</evidence>
<organism evidence="10 11">
    <name type="scientific">Orbilia ellipsospora</name>
    <dbReference type="NCBI Taxonomy" id="2528407"/>
    <lineage>
        <taxon>Eukaryota</taxon>
        <taxon>Fungi</taxon>
        <taxon>Dikarya</taxon>
        <taxon>Ascomycota</taxon>
        <taxon>Pezizomycotina</taxon>
        <taxon>Orbiliomycetes</taxon>
        <taxon>Orbiliales</taxon>
        <taxon>Orbiliaceae</taxon>
        <taxon>Orbilia</taxon>
    </lineage>
</organism>
<feature type="transmembrane region" description="Helical" evidence="8">
    <location>
        <begin position="398"/>
        <end position="422"/>
    </location>
</feature>
<evidence type="ECO:0000256" key="2">
    <source>
        <dbReference type="ARBA" id="ARBA00005887"/>
    </source>
</evidence>
<keyword evidence="4 8" id="KW-0812">Transmembrane</keyword>
<evidence type="ECO:0000313" key="10">
    <source>
        <dbReference type="EMBL" id="KAK6540378.1"/>
    </source>
</evidence>
<dbReference type="Pfam" id="PF00909">
    <property type="entry name" value="Ammonium_transp"/>
    <property type="match status" value="1"/>
</dbReference>
<dbReference type="InterPro" id="IPR024041">
    <property type="entry name" value="NH4_transpt_AmtB-like_dom"/>
</dbReference>
<name>A0AAV9XKT7_9PEZI</name>
<gene>
    <name evidence="10" type="ORF">TWF694_009179</name>
</gene>
<dbReference type="GO" id="GO:0005886">
    <property type="term" value="C:plasma membrane"/>
    <property type="evidence" value="ECO:0007669"/>
    <property type="project" value="TreeGrafter"/>
</dbReference>
<feature type="transmembrane region" description="Helical" evidence="8">
    <location>
        <begin position="229"/>
        <end position="250"/>
    </location>
</feature>
<keyword evidence="6 8" id="KW-0472">Membrane</keyword>
<dbReference type="GO" id="GO:0008519">
    <property type="term" value="F:ammonium channel activity"/>
    <property type="evidence" value="ECO:0007669"/>
    <property type="project" value="InterPro"/>
</dbReference>
<feature type="transmembrane region" description="Helical" evidence="8">
    <location>
        <begin position="200"/>
        <end position="217"/>
    </location>
</feature>
<dbReference type="PANTHER" id="PTHR43029">
    <property type="entry name" value="AMMONIUM TRANSPORTER MEP2"/>
    <property type="match status" value="1"/>
</dbReference>
<keyword evidence="3" id="KW-0813">Transport</keyword>
<keyword evidence="11" id="KW-1185">Reference proteome</keyword>
<proteinExistence type="inferred from homology"/>
<keyword evidence="7" id="KW-0924">Ammonia transport</keyword>
<protein>
    <recommendedName>
        <fullName evidence="9">Ammonium transporter AmtB-like domain-containing protein</fullName>
    </recommendedName>
</protein>
<dbReference type="SUPFAM" id="SSF111352">
    <property type="entry name" value="Ammonium transporter"/>
    <property type="match status" value="2"/>
</dbReference>
<feature type="transmembrane region" description="Helical" evidence="8">
    <location>
        <begin position="103"/>
        <end position="124"/>
    </location>
</feature>
<feature type="transmembrane region" description="Helical" evidence="8">
    <location>
        <begin position="131"/>
        <end position="151"/>
    </location>
</feature>
<evidence type="ECO:0000256" key="8">
    <source>
        <dbReference type="SAM" id="Phobius"/>
    </source>
</evidence>
<dbReference type="PANTHER" id="PTHR43029:SF10">
    <property type="entry name" value="AMMONIUM TRANSPORTER MEP2"/>
    <property type="match status" value="1"/>
</dbReference>
<comment type="caution">
    <text evidence="10">The sequence shown here is derived from an EMBL/GenBank/DDBJ whole genome shotgun (WGS) entry which is preliminary data.</text>
</comment>
<comment type="similarity">
    <text evidence="2">Belongs to the ammonia transporter channel (TC 1.A.11.2) family.</text>
</comment>
<sequence length="474" mass="52038">MQAGTEVTPGDVSWILTSSALVWIMIPAVGLIYSGSSTRQSALSMLWLSLTSLSIVTFQWWLWGYSLAFSRTSKSSMIGDMNNVVLLNVMNSLSASEIQAPELAFAVYQGMFAAFTMAVVAAATAQRGRTVPFMVFTFLWTTLVYDFIVFWSWNNNGWLNTLGSLDWAGGSPVHISSGAASLAYSLVLGPRYDQTQSQDIFHILLGSLLLWFGWFGFNAGTALRANLRAFVAFLNTNLAASCGGLTWVLMDRFFGRRFRKNVGHWSLAGFMSGAVAGLVCITPGAGYVPPWSSPIFGLAAALVCNSWTSLTIFIEKRFSDSTDPDGKVKKPKHMEGLISRFMRRYDDPFEVFAIHAIGGLLGLFLTGIFASNEIVALDPGAKIDPKGMGVIDHNSKRLGYQIVDGLACFSWSFFMTLIIVLIMDRIPGLSLRYTGTKGDENCLDEYEFGTVERLTNPRTPDGFIEHDSTNDVSV</sequence>
<evidence type="ECO:0000256" key="6">
    <source>
        <dbReference type="ARBA" id="ARBA00023136"/>
    </source>
</evidence>
<dbReference type="Proteomes" id="UP001365542">
    <property type="component" value="Unassembled WGS sequence"/>
</dbReference>
<evidence type="ECO:0000256" key="4">
    <source>
        <dbReference type="ARBA" id="ARBA00022692"/>
    </source>
</evidence>
<dbReference type="EMBL" id="JAVHJO010000005">
    <property type="protein sequence ID" value="KAK6540378.1"/>
    <property type="molecule type" value="Genomic_DNA"/>
</dbReference>
<evidence type="ECO:0000313" key="11">
    <source>
        <dbReference type="Proteomes" id="UP001365542"/>
    </source>
</evidence>
<dbReference type="Gene3D" id="1.10.3430.10">
    <property type="entry name" value="Ammonium transporter AmtB like domains"/>
    <property type="match status" value="1"/>
</dbReference>
<evidence type="ECO:0000259" key="9">
    <source>
        <dbReference type="Pfam" id="PF00909"/>
    </source>
</evidence>
<feature type="domain" description="Ammonium transporter AmtB-like" evidence="9">
    <location>
        <begin position="14"/>
        <end position="434"/>
    </location>
</feature>